<accession>A0A0N4WRC2</accession>
<dbReference type="AlphaFoldDB" id="A0A0N4WRC2"/>
<proteinExistence type="predicted"/>
<dbReference type="Proteomes" id="UP000268014">
    <property type="component" value="Unassembled WGS sequence"/>
</dbReference>
<dbReference type="WBParaSite" id="HPLM_0001403301-mRNA-1">
    <property type="protein sequence ID" value="HPLM_0001403301-mRNA-1"/>
    <property type="gene ID" value="HPLM_0001403301"/>
</dbReference>
<evidence type="ECO:0000313" key="3">
    <source>
        <dbReference type="WBParaSite" id="HPLM_0001403301-mRNA-1"/>
    </source>
</evidence>
<name>A0A0N4WRC2_HAEPC</name>
<keyword evidence="2" id="KW-1185">Reference proteome</keyword>
<sequence>MASKLLGHPALPRPMLYQHEIDTLTHLTYADCFGCFFSSSQAPSTNDRNLASVNCGPTNVPEYKNVKAAISSSPGTFFIASAF</sequence>
<reference evidence="3" key="1">
    <citation type="submission" date="2017-02" db="UniProtKB">
        <authorList>
            <consortium name="WormBaseParasite"/>
        </authorList>
    </citation>
    <scope>IDENTIFICATION</scope>
</reference>
<evidence type="ECO:0000313" key="2">
    <source>
        <dbReference type="Proteomes" id="UP000268014"/>
    </source>
</evidence>
<gene>
    <name evidence="1" type="ORF">HPLM_LOCUS14025</name>
</gene>
<protein>
    <submittedName>
        <fullName evidence="1 3">Uncharacterized protein</fullName>
    </submittedName>
</protein>
<reference evidence="1 2" key="2">
    <citation type="submission" date="2018-11" db="EMBL/GenBank/DDBJ databases">
        <authorList>
            <consortium name="Pathogen Informatics"/>
        </authorList>
    </citation>
    <scope>NUCLEOTIDE SEQUENCE [LARGE SCALE GENOMIC DNA]</scope>
    <source>
        <strain evidence="1 2">MHpl1</strain>
    </source>
</reference>
<dbReference type="EMBL" id="UZAF01018418">
    <property type="protein sequence ID" value="VDO51544.1"/>
    <property type="molecule type" value="Genomic_DNA"/>
</dbReference>
<evidence type="ECO:0000313" key="1">
    <source>
        <dbReference type="EMBL" id="VDO51544.1"/>
    </source>
</evidence>
<organism evidence="3">
    <name type="scientific">Haemonchus placei</name>
    <name type="common">Barber's pole worm</name>
    <dbReference type="NCBI Taxonomy" id="6290"/>
    <lineage>
        <taxon>Eukaryota</taxon>
        <taxon>Metazoa</taxon>
        <taxon>Ecdysozoa</taxon>
        <taxon>Nematoda</taxon>
        <taxon>Chromadorea</taxon>
        <taxon>Rhabditida</taxon>
        <taxon>Rhabditina</taxon>
        <taxon>Rhabditomorpha</taxon>
        <taxon>Strongyloidea</taxon>
        <taxon>Trichostrongylidae</taxon>
        <taxon>Haemonchus</taxon>
    </lineage>
</organism>